<proteinExistence type="predicted"/>
<evidence type="ECO:0000313" key="2">
    <source>
        <dbReference type="Proteomes" id="UP001231924"/>
    </source>
</evidence>
<evidence type="ECO:0000313" key="1">
    <source>
        <dbReference type="EMBL" id="MDL5160523.1"/>
    </source>
</evidence>
<dbReference type="EMBL" id="JASVWF010000012">
    <property type="protein sequence ID" value="MDL5160523.1"/>
    <property type="molecule type" value="Genomic_DNA"/>
</dbReference>
<gene>
    <name evidence="1" type="ORF">QRT03_31465</name>
</gene>
<comment type="caution">
    <text evidence="1">The sequence shown here is derived from an EMBL/GenBank/DDBJ whole genome shotgun (WGS) entry which is preliminary data.</text>
</comment>
<keyword evidence="2" id="KW-1185">Reference proteome</keyword>
<accession>A0ABT7MIL4</accession>
<organism evidence="1 2">
    <name type="scientific">Actinomycetospora termitidis</name>
    <dbReference type="NCBI Taxonomy" id="3053470"/>
    <lineage>
        <taxon>Bacteria</taxon>
        <taxon>Bacillati</taxon>
        <taxon>Actinomycetota</taxon>
        <taxon>Actinomycetes</taxon>
        <taxon>Pseudonocardiales</taxon>
        <taxon>Pseudonocardiaceae</taxon>
        <taxon>Actinomycetospora</taxon>
    </lineage>
</organism>
<sequence length="47" mass="4862">MPAHLLGVEPVDEVEDRAEALGVDGHGREALLELLSTLAGRVNGPAS</sequence>
<protein>
    <submittedName>
        <fullName evidence="1">Uncharacterized protein</fullName>
    </submittedName>
</protein>
<name>A0ABT7MIL4_9PSEU</name>
<reference evidence="1 2" key="1">
    <citation type="submission" date="2023-06" db="EMBL/GenBank/DDBJ databases">
        <title>Actinomycetospora Odt1-22.</title>
        <authorList>
            <person name="Supong K."/>
        </authorList>
    </citation>
    <scope>NUCLEOTIDE SEQUENCE [LARGE SCALE GENOMIC DNA]</scope>
    <source>
        <strain evidence="1 2">Odt1-22</strain>
    </source>
</reference>
<dbReference type="RefSeq" id="WP_286057127.1">
    <property type="nucleotide sequence ID" value="NZ_JASVWF010000012.1"/>
</dbReference>
<dbReference type="Proteomes" id="UP001231924">
    <property type="component" value="Unassembled WGS sequence"/>
</dbReference>